<proteinExistence type="predicted"/>
<feature type="non-terminal residue" evidence="2">
    <location>
        <position position="1"/>
    </location>
</feature>
<keyword evidence="1" id="KW-1133">Transmembrane helix</keyword>
<dbReference type="AlphaFoldDB" id="A0A8S3ZVT2"/>
<gene>
    <name evidence="2" type="ORF">CUNI_LOCUS19211</name>
</gene>
<dbReference type="Proteomes" id="UP000678393">
    <property type="component" value="Unassembled WGS sequence"/>
</dbReference>
<evidence type="ECO:0000313" key="2">
    <source>
        <dbReference type="EMBL" id="CAG5133653.1"/>
    </source>
</evidence>
<evidence type="ECO:0000313" key="3">
    <source>
        <dbReference type="Proteomes" id="UP000678393"/>
    </source>
</evidence>
<keyword evidence="1" id="KW-0812">Transmembrane</keyword>
<keyword evidence="3" id="KW-1185">Reference proteome</keyword>
<evidence type="ECO:0000256" key="1">
    <source>
        <dbReference type="SAM" id="Phobius"/>
    </source>
</evidence>
<dbReference type="EMBL" id="CAJHNH020006380">
    <property type="protein sequence ID" value="CAG5133653.1"/>
    <property type="molecule type" value="Genomic_DNA"/>
</dbReference>
<organism evidence="2 3">
    <name type="scientific">Candidula unifasciata</name>
    <dbReference type="NCBI Taxonomy" id="100452"/>
    <lineage>
        <taxon>Eukaryota</taxon>
        <taxon>Metazoa</taxon>
        <taxon>Spiralia</taxon>
        <taxon>Lophotrochozoa</taxon>
        <taxon>Mollusca</taxon>
        <taxon>Gastropoda</taxon>
        <taxon>Heterobranchia</taxon>
        <taxon>Euthyneura</taxon>
        <taxon>Panpulmonata</taxon>
        <taxon>Eupulmonata</taxon>
        <taxon>Stylommatophora</taxon>
        <taxon>Helicina</taxon>
        <taxon>Helicoidea</taxon>
        <taxon>Geomitridae</taxon>
        <taxon>Candidula</taxon>
    </lineage>
</organism>
<sequence>MIRIMRKVSLKTVFVTLLAFCLLGIFINYFAAISSVIPWLIDLTHTEHNNLKLILLSNNGNATEKESAMNRENGESLVISVKKNSTISKFNSNVKSDTLDVLTSTTTMTFNTFLVVQCKESPFIECVPQTITPLSKKVFNIVYLKPPEYLTPEDYKLKSCHINTDQCRMSGGPVTSETDVVLIYGIYLRDNFKPPKRWPNQTYILTIWEPPMHINSDFLN</sequence>
<protein>
    <submittedName>
        <fullName evidence="2">Uncharacterized protein</fullName>
    </submittedName>
</protein>
<comment type="caution">
    <text evidence="2">The sequence shown here is derived from an EMBL/GenBank/DDBJ whole genome shotgun (WGS) entry which is preliminary data.</text>
</comment>
<keyword evidence="1" id="KW-0472">Membrane</keyword>
<feature type="transmembrane region" description="Helical" evidence="1">
    <location>
        <begin position="12"/>
        <end position="41"/>
    </location>
</feature>
<accession>A0A8S3ZVT2</accession>
<name>A0A8S3ZVT2_9EUPU</name>
<reference evidence="2" key="1">
    <citation type="submission" date="2021-04" db="EMBL/GenBank/DDBJ databases">
        <authorList>
            <consortium name="Molecular Ecology Group"/>
        </authorList>
    </citation>
    <scope>NUCLEOTIDE SEQUENCE</scope>
</reference>